<dbReference type="Pfam" id="PF24545">
    <property type="entry name" value="Ig_TPPC8_1st"/>
    <property type="match status" value="1"/>
</dbReference>
<dbReference type="Gene3D" id="1.25.40.10">
    <property type="entry name" value="Tetratricopeptide repeat domain"/>
    <property type="match status" value="1"/>
</dbReference>
<dbReference type="InterPro" id="IPR011990">
    <property type="entry name" value="TPR-like_helical_dom_sf"/>
</dbReference>
<evidence type="ECO:0008006" key="6">
    <source>
        <dbReference type="Google" id="ProtNLM"/>
    </source>
</evidence>
<reference evidence="4 5" key="1">
    <citation type="journal article" date="2023" name="G3 (Bethesda)">
        <title>A chromosome-length genome assembly and annotation of blackberry (Rubus argutus, cv. 'Hillquist').</title>
        <authorList>
            <person name="Bruna T."/>
            <person name="Aryal R."/>
            <person name="Dudchenko O."/>
            <person name="Sargent D.J."/>
            <person name="Mead D."/>
            <person name="Buti M."/>
            <person name="Cavallini A."/>
            <person name="Hytonen T."/>
            <person name="Andres J."/>
            <person name="Pham M."/>
            <person name="Weisz D."/>
            <person name="Mascagni F."/>
            <person name="Usai G."/>
            <person name="Natali L."/>
            <person name="Bassil N."/>
            <person name="Fernandez G.E."/>
            <person name="Lomsadze A."/>
            <person name="Armour M."/>
            <person name="Olukolu B."/>
            <person name="Poorten T."/>
            <person name="Britton C."/>
            <person name="Davik J."/>
            <person name="Ashrafi H."/>
            <person name="Aiden E.L."/>
            <person name="Borodovsky M."/>
            <person name="Worthington M."/>
        </authorList>
    </citation>
    <scope>NUCLEOTIDE SEQUENCE [LARGE SCALE GENOMIC DNA]</scope>
    <source>
        <strain evidence="4">PI 553951</strain>
    </source>
</reference>
<feature type="domain" description="TPPC8 second Ig-like" evidence="2">
    <location>
        <begin position="810"/>
        <end position="927"/>
    </location>
</feature>
<dbReference type="InterPro" id="IPR024420">
    <property type="entry name" value="TRAPP_III_complex_Trs85"/>
</dbReference>
<name>A0AAW1WC66_RUBAR</name>
<sequence length="1286" mass="145364">MVDPANTPLGKMLLEEITPVVMVLRTPLVEEACQKNGLTFVQMLRPFCVFNNFDVPVRTASDQPYRLQKFRLRLFYDSDVRQPNLEVSKERLKQVITQAGEKDLSELCSELPQITNALSRSESEALPLWFQFFNKELVHTVSFSDHEAFDHPVACLVVVSSKDDQPINRFVDLFNSNKLPSLLNNGAMDPKILKHYLLVHDNQEGSSEKATKILSEMRSTFSSDCELLCINSSPDGVVEHQDNPWVLYSSEDLPSQPLRCFLNVDDFNEIKDLMQDFSSKHIIPYMEQKIRVLNQQVSATRKGFRNQIKNLWWRKGKEDVVDSPSGPTYTFSSIESQIRVLGDYAFMLRDYELALSNYRLISTDYKLDKAWKRFAGTQEMMGLAYFMLDQSRKEAESCMDTAFTYYLKYASSSQQNATRCGLWWVEMLKARYQYREAATVYFRVGAEEPLHSAVMLEQASYCYLLSKPPMLHKYGFHLVLSGDRYKKCDQIKHAIRTYRSAMSVYEGTTWSHIKDHVHFHIGQWYALLGLYDLAVSHMLEVLACSHQSKTMQELFLRDFLEIVQKTGKTFEVSKLQLPEINIPSLRVFFEDHRTYASSAAATVKERLWLSLEEEMVPSTSTARTNWLELQSKLIPKKYKESNVCVAGEAVKVDIEFKNPLQIPLLLSSVSLICELSASSDEMRSDANSSSVGLQNNDESTKLNHRDVDSENSLFSLSDVDFSLGGGETTVVQLTVTPREEGVLQIVGVKWKLSGFVVGFHNFDTSPVNMSGKQRQKANHPRSINLKFAVVKSLPKLEGVIHPLPKRAYAGDLRHLVLELKNQSEFSVKNLKMKISHPRFLNVGKRESLNAKFPACLEKKISQDSDIHSDSDVSHTVFLFPEDTTIQGETPLLWPLWFRAALPGNISLHISIYYEMGDISSAIRYRTLRMQYNLQVLPSLDVSFQISPCPSRLREFLVRMDVVNKTSSESFQVHQLSSVGHKWEISLLQPVDAIFRSQSLMAHQALSCFFLLKNRSKPSTSEDGTSACSPLLGSDVRLGTEGSCGPLFDIASSPLVDFHHCERLQQEISHKGDVNTVDFILISRPLKSDTYPVVSDPPHLFSHHACHCSTESTSPISWLVDGPRTVYHNFSASFCEINFHMTIYNSSDVTASVCIKTFNSTNNGDHLSDATPVQPATSSSNQDGWHDLPLVNDIRVTSDVLGPRTGKSSSVESVSPFIWSGSSSTKVKLEPVSRTEIPLQVCVFSPGTYDLSNYVLHWNLLLSNGDGLRSSGTCQGYPYFLTVLQSV</sequence>
<dbReference type="PANTHER" id="PTHR12975">
    <property type="entry name" value="TRANSPORT PROTEIN TRAPP"/>
    <property type="match status" value="1"/>
</dbReference>
<dbReference type="Pfam" id="PF12739">
    <property type="entry name" value="TRAPPC-Trs85"/>
    <property type="match status" value="1"/>
</dbReference>
<dbReference type="PANTHER" id="PTHR12975:SF6">
    <property type="entry name" value="TRAFFICKING PROTEIN PARTICLE COMPLEX SUBUNIT 8"/>
    <property type="match status" value="1"/>
</dbReference>
<gene>
    <name evidence="4" type="ORF">M0R45_029985</name>
</gene>
<dbReference type="SUPFAM" id="SSF48452">
    <property type="entry name" value="TPR-like"/>
    <property type="match status" value="1"/>
</dbReference>
<organism evidence="4 5">
    <name type="scientific">Rubus argutus</name>
    <name type="common">Southern blackberry</name>
    <dbReference type="NCBI Taxonomy" id="59490"/>
    <lineage>
        <taxon>Eukaryota</taxon>
        <taxon>Viridiplantae</taxon>
        <taxon>Streptophyta</taxon>
        <taxon>Embryophyta</taxon>
        <taxon>Tracheophyta</taxon>
        <taxon>Spermatophyta</taxon>
        <taxon>Magnoliopsida</taxon>
        <taxon>eudicotyledons</taxon>
        <taxon>Gunneridae</taxon>
        <taxon>Pentapetalae</taxon>
        <taxon>rosids</taxon>
        <taxon>fabids</taxon>
        <taxon>Rosales</taxon>
        <taxon>Rosaceae</taxon>
        <taxon>Rosoideae</taxon>
        <taxon>Rosoideae incertae sedis</taxon>
        <taxon>Rubus</taxon>
    </lineage>
</organism>
<proteinExistence type="predicted"/>
<protein>
    <recommendedName>
        <fullName evidence="6">Trafficking protein particle complex subunit 8</fullName>
    </recommendedName>
</protein>
<dbReference type="InterPro" id="IPR057651">
    <property type="entry name" value="Ig_TPPC8_C"/>
</dbReference>
<dbReference type="EMBL" id="JBEDUW010000006">
    <property type="protein sequence ID" value="KAK9921476.1"/>
    <property type="molecule type" value="Genomic_DNA"/>
</dbReference>
<evidence type="ECO:0000313" key="4">
    <source>
        <dbReference type="EMBL" id="KAK9921476.1"/>
    </source>
</evidence>
<keyword evidence="5" id="KW-1185">Reference proteome</keyword>
<dbReference type="InterPro" id="IPR058541">
    <property type="entry name" value="Ig_TPPC8_1st"/>
</dbReference>
<evidence type="ECO:0000259" key="2">
    <source>
        <dbReference type="Pfam" id="PF24544"/>
    </source>
</evidence>
<dbReference type="InterPro" id="IPR058538">
    <property type="entry name" value="Ig_TPPC8_2nd"/>
</dbReference>
<evidence type="ECO:0000313" key="5">
    <source>
        <dbReference type="Proteomes" id="UP001457282"/>
    </source>
</evidence>
<feature type="domain" description="TPPC8 C-terminal Ig-like" evidence="1">
    <location>
        <begin position="1204"/>
        <end position="1252"/>
    </location>
</feature>
<dbReference type="Pfam" id="PF24542">
    <property type="entry name" value="Ig_TPPC8_C"/>
    <property type="match status" value="1"/>
</dbReference>
<evidence type="ECO:0000259" key="1">
    <source>
        <dbReference type="Pfam" id="PF24542"/>
    </source>
</evidence>
<accession>A0AAW1WC66</accession>
<feature type="domain" description="TPPC8 first Ig-like" evidence="3">
    <location>
        <begin position="605"/>
        <end position="781"/>
    </location>
</feature>
<evidence type="ECO:0000259" key="3">
    <source>
        <dbReference type="Pfam" id="PF24545"/>
    </source>
</evidence>
<dbReference type="Proteomes" id="UP001457282">
    <property type="component" value="Unassembled WGS sequence"/>
</dbReference>
<dbReference type="GO" id="GO:1990072">
    <property type="term" value="C:TRAPPIII protein complex"/>
    <property type="evidence" value="ECO:0007669"/>
    <property type="project" value="TreeGrafter"/>
</dbReference>
<dbReference type="Pfam" id="PF24544">
    <property type="entry name" value="Ig_TPPC8_2nd"/>
    <property type="match status" value="1"/>
</dbReference>
<comment type="caution">
    <text evidence="4">The sequence shown here is derived from an EMBL/GenBank/DDBJ whole genome shotgun (WGS) entry which is preliminary data.</text>
</comment>